<dbReference type="Proteomes" id="UP001549921">
    <property type="component" value="Unassembled WGS sequence"/>
</dbReference>
<feature type="coiled-coil region" evidence="1">
    <location>
        <begin position="111"/>
        <end position="167"/>
    </location>
</feature>
<organism evidence="3 4">
    <name type="scientific">Loxostege sticticalis</name>
    <name type="common">Beet webworm moth</name>
    <dbReference type="NCBI Taxonomy" id="481309"/>
    <lineage>
        <taxon>Eukaryota</taxon>
        <taxon>Metazoa</taxon>
        <taxon>Ecdysozoa</taxon>
        <taxon>Arthropoda</taxon>
        <taxon>Hexapoda</taxon>
        <taxon>Insecta</taxon>
        <taxon>Pterygota</taxon>
        <taxon>Neoptera</taxon>
        <taxon>Endopterygota</taxon>
        <taxon>Lepidoptera</taxon>
        <taxon>Glossata</taxon>
        <taxon>Ditrysia</taxon>
        <taxon>Pyraloidea</taxon>
        <taxon>Crambidae</taxon>
        <taxon>Pyraustinae</taxon>
        <taxon>Loxostege</taxon>
    </lineage>
</organism>
<keyword evidence="1" id="KW-0175">Coiled coil</keyword>
<dbReference type="AlphaFoldDB" id="A0ABD0TH61"/>
<dbReference type="EMBL" id="JBEDNZ010000005">
    <property type="protein sequence ID" value="KAL0842433.1"/>
    <property type="molecule type" value="Genomic_DNA"/>
</dbReference>
<sequence>MSHKRFHSFYKLDKTKRDSWRCPGCKVPKSASINTPVRLIASPETDHDGQVEGSVDTPVRSIASPETETEYDNQVGNITLQLPQNFNIEFKELCEEMMAMRAEMSKFRLAVSNLTAALHTQNKRIDKLESRIEALEMNSGVPQNCEISNLQETVARLHTELEKRNQELLANDLEIAGFPESHNENATLVPRCGQCSSCRCGARSCCRGASVARPRPVAVRLARRATRDELLQAARVRRHLIPSDMGLPVPDSPGPPRHFYLNERLSRHNRHIFQKSREAAKHAGWRYVWTREGHIFARQEHGKARYRLGSEADLVRVFGPNAVSGD</sequence>
<comment type="caution">
    <text evidence="3">The sequence shown here is derived from an EMBL/GenBank/DDBJ whole genome shotgun (WGS) entry which is preliminary data.</text>
</comment>
<reference evidence="3 4" key="1">
    <citation type="submission" date="2024-06" db="EMBL/GenBank/DDBJ databases">
        <title>A chromosome-level genome assembly of beet webworm, Loxostege sticticalis.</title>
        <authorList>
            <person name="Zhang Y."/>
        </authorList>
    </citation>
    <scope>NUCLEOTIDE SEQUENCE [LARGE SCALE GENOMIC DNA]</scope>
    <source>
        <strain evidence="3">AQ028</strain>
        <tissue evidence="3">Male pupae</tissue>
    </source>
</reference>
<feature type="domain" description="FP protein C-terminal" evidence="2">
    <location>
        <begin position="267"/>
        <end position="316"/>
    </location>
</feature>
<name>A0ABD0TH61_LOXSC</name>
<dbReference type="Pfam" id="PF25298">
    <property type="entry name" value="Baculo_FP_2nd"/>
    <property type="match status" value="1"/>
</dbReference>
<evidence type="ECO:0000259" key="2">
    <source>
        <dbReference type="Pfam" id="PF25298"/>
    </source>
</evidence>
<dbReference type="InterPro" id="IPR057251">
    <property type="entry name" value="FP_C"/>
</dbReference>
<evidence type="ECO:0000256" key="1">
    <source>
        <dbReference type="SAM" id="Coils"/>
    </source>
</evidence>
<accession>A0ABD0TH61</accession>
<proteinExistence type="predicted"/>
<protein>
    <recommendedName>
        <fullName evidence="2">FP protein C-terminal domain-containing protein</fullName>
    </recommendedName>
</protein>
<gene>
    <name evidence="3" type="ORF">ABMA28_014536</name>
</gene>
<evidence type="ECO:0000313" key="3">
    <source>
        <dbReference type="EMBL" id="KAL0842433.1"/>
    </source>
</evidence>
<evidence type="ECO:0000313" key="4">
    <source>
        <dbReference type="Proteomes" id="UP001549921"/>
    </source>
</evidence>